<dbReference type="InterPro" id="IPR013083">
    <property type="entry name" value="Znf_RING/FYVE/PHD"/>
</dbReference>
<protein>
    <submittedName>
        <fullName evidence="1">18460_t:CDS:1</fullName>
    </submittedName>
</protein>
<accession>A0A9N9EVS0</accession>
<organism evidence="1 2">
    <name type="scientific">Racocetra fulgida</name>
    <dbReference type="NCBI Taxonomy" id="60492"/>
    <lineage>
        <taxon>Eukaryota</taxon>
        <taxon>Fungi</taxon>
        <taxon>Fungi incertae sedis</taxon>
        <taxon>Mucoromycota</taxon>
        <taxon>Glomeromycotina</taxon>
        <taxon>Glomeromycetes</taxon>
        <taxon>Diversisporales</taxon>
        <taxon>Gigasporaceae</taxon>
        <taxon>Racocetra</taxon>
    </lineage>
</organism>
<dbReference type="OrthoDB" id="2435388at2759"/>
<dbReference type="SUPFAM" id="SSF57850">
    <property type="entry name" value="RING/U-box"/>
    <property type="match status" value="1"/>
</dbReference>
<feature type="non-terminal residue" evidence="1">
    <location>
        <position position="1"/>
    </location>
</feature>
<evidence type="ECO:0000313" key="1">
    <source>
        <dbReference type="EMBL" id="CAG8694287.1"/>
    </source>
</evidence>
<evidence type="ECO:0000313" key="2">
    <source>
        <dbReference type="Proteomes" id="UP000789396"/>
    </source>
</evidence>
<name>A0A9N9EVS0_9GLOM</name>
<feature type="non-terminal residue" evidence="1">
    <location>
        <position position="557"/>
    </location>
</feature>
<keyword evidence="2" id="KW-1185">Reference proteome</keyword>
<comment type="caution">
    <text evidence="1">The sequence shown here is derived from an EMBL/GenBank/DDBJ whole genome shotgun (WGS) entry which is preliminary data.</text>
</comment>
<gene>
    <name evidence="1" type="ORF">RFULGI_LOCUS10140</name>
</gene>
<sequence length="557" mass="64417">DASESEFHPHDLIKKFKKWTNTHDIYSLKKIIKDNKISDEMLVDTIELLADSSAFKYYSIEAISKLESHLRTLVSLIEVICKSEIRIRHDLREKIYAQLGKFAEIHFRSTEVNEEGFNKVFKSKFEEFNPHSNDSNIHKDGKRNYNIDFLLLHLRDTLHCMRDDENKFLEIWNRIKSLLRIILGIAPGLVKMGVSHGADLPIDNGVELLFKCLQEAFNWKYPISSWYYEWRTLLELHFNIQNFLQECSLSIKYGESLLLECLWHCVSKNWTNLISQSEYLINQKHFINNLLGNEPLAFPHSLWFGALDITQDLIAKTQRDSTLGICYYLALESLQKAPSTFIRFKAIEVLIKLSNRNTLLYNIIKNDFKDYKYSLNSVEGLKLDYMIEAIHIKVSQDKKLVNTNKNNINHWKKKGKAITINGLTLPHTITPSDAPSDDSISDIVATELSCPVTYQIPNNFQLLPCEHLISPEALQQIINKTSQPTCPLCRKIIDLNSVINLPQSAICQGIRNHLPEDYNNNVAQDHNKITSDESSDEEKINITKLKSQQKFKIFDST</sequence>
<proteinExistence type="predicted"/>
<dbReference type="Proteomes" id="UP000789396">
    <property type="component" value="Unassembled WGS sequence"/>
</dbReference>
<dbReference type="AlphaFoldDB" id="A0A9N9EVS0"/>
<dbReference type="Gene3D" id="3.30.40.10">
    <property type="entry name" value="Zinc/RING finger domain, C3HC4 (zinc finger)"/>
    <property type="match status" value="1"/>
</dbReference>
<reference evidence="1" key="1">
    <citation type="submission" date="2021-06" db="EMBL/GenBank/DDBJ databases">
        <authorList>
            <person name="Kallberg Y."/>
            <person name="Tangrot J."/>
            <person name="Rosling A."/>
        </authorList>
    </citation>
    <scope>NUCLEOTIDE SEQUENCE</scope>
    <source>
        <strain evidence="1">IN212</strain>
    </source>
</reference>
<dbReference type="EMBL" id="CAJVPZ010019459">
    <property type="protein sequence ID" value="CAG8694287.1"/>
    <property type="molecule type" value="Genomic_DNA"/>
</dbReference>